<keyword evidence="2" id="KW-0732">Signal</keyword>
<keyword evidence="4" id="KW-1185">Reference proteome</keyword>
<dbReference type="OrthoDB" id="7847197at2"/>
<dbReference type="RefSeq" id="WP_073143926.1">
    <property type="nucleotide sequence ID" value="NZ_FQUV01000005.1"/>
</dbReference>
<dbReference type="STRING" id="1486859.SAMN05444273_105147"/>
<organism evidence="3 4">
    <name type="scientific">Litoreibacter ascidiaceicola</name>
    <dbReference type="NCBI Taxonomy" id="1486859"/>
    <lineage>
        <taxon>Bacteria</taxon>
        <taxon>Pseudomonadati</taxon>
        <taxon>Pseudomonadota</taxon>
        <taxon>Alphaproteobacteria</taxon>
        <taxon>Rhodobacterales</taxon>
        <taxon>Roseobacteraceae</taxon>
        <taxon>Litoreibacter</taxon>
    </lineage>
</organism>
<evidence type="ECO:0000256" key="1">
    <source>
        <dbReference type="SAM" id="MobiDB-lite"/>
    </source>
</evidence>
<evidence type="ECO:0000313" key="3">
    <source>
        <dbReference type="EMBL" id="SHF32669.1"/>
    </source>
</evidence>
<protein>
    <submittedName>
        <fullName evidence="3">Uncharacterized protein</fullName>
    </submittedName>
</protein>
<gene>
    <name evidence="3" type="ORF">SAMN05444273_105147</name>
</gene>
<feature type="compositionally biased region" description="Pro residues" evidence="1">
    <location>
        <begin position="171"/>
        <end position="184"/>
    </location>
</feature>
<feature type="signal peptide" evidence="2">
    <location>
        <begin position="1"/>
        <end position="18"/>
    </location>
</feature>
<accession>A0A1M5AR02</accession>
<name>A0A1M5AR02_9RHOB</name>
<dbReference type="EMBL" id="FQUV01000005">
    <property type="protein sequence ID" value="SHF32669.1"/>
    <property type="molecule type" value="Genomic_DNA"/>
</dbReference>
<evidence type="ECO:0000313" key="4">
    <source>
        <dbReference type="Proteomes" id="UP000184144"/>
    </source>
</evidence>
<feature type="region of interest" description="Disordered" evidence="1">
    <location>
        <begin position="171"/>
        <end position="193"/>
    </location>
</feature>
<reference evidence="4" key="1">
    <citation type="submission" date="2016-11" db="EMBL/GenBank/DDBJ databases">
        <authorList>
            <person name="Varghese N."/>
            <person name="Submissions S."/>
        </authorList>
    </citation>
    <scope>NUCLEOTIDE SEQUENCE [LARGE SCALE GENOMIC DNA]</scope>
    <source>
        <strain evidence="4">DSM 100566</strain>
    </source>
</reference>
<dbReference type="AlphaFoldDB" id="A0A1M5AR02"/>
<proteinExistence type="predicted"/>
<evidence type="ECO:0000256" key="2">
    <source>
        <dbReference type="SAM" id="SignalP"/>
    </source>
</evidence>
<dbReference type="Proteomes" id="UP000184144">
    <property type="component" value="Unassembled WGS sequence"/>
</dbReference>
<sequence>MKLIVLLLGILCCGNAWAKPAVVKSGEHDGFSRLVLYTGKAQRWSQSRSDNSVSVTIEGWTSGFDTSEVFRMIPPDRIARVESTNSSLNIVLDCNCPIDIQTVDRVGLLVDVFDEPVNLTTEVKPVPATYYWPDPEEFNRQRENTSAVSAFRENLSERIGKAATQQLLTPIPPKLPKSEAPPAPTDAKLLPEPPANRIRTTSAFDRAARREHVSVRTKPDCPPERLGDIENWGAELSFSDQISEARNSLVGEFDELDQAEALHLTKLYLYFAMGAEALATIDTLGLTGEQVQFLRPLAKILDGDNTANFPAKLPSNGCDGMLAVWAAISSSDEVKIAEPQAKVITENFTRLPHHLKSALGPYLMVRLHQDGQEIAVSVLRNSLVRHHPDMKAAAPVQGDLESLPVEDLMVLVKKSNSETPQALVLVLQQAIEKGLAVEPPMEEIAKSFVVQQSGDKSSKDLAMLLAQNSVLKGDYADALDAATKLLDDDRMEKVVSFTAKHLAEHGSDTDVAKFALRLKPEQRDKYLQPETVGIIKKRLETASLGKLAQTFSGRSPIDFEAETETSIIAESADSSRVSSSGTITPPTLISAKDMLGASKDVRQKIGNMLSRESAVVVK</sequence>
<feature type="chain" id="PRO_5012070127" evidence="2">
    <location>
        <begin position="19"/>
        <end position="618"/>
    </location>
</feature>